<evidence type="ECO:0000313" key="6">
    <source>
        <dbReference type="EMBL" id="MBB3982721.1"/>
    </source>
</evidence>
<proteinExistence type="predicted"/>
<dbReference type="Pfam" id="PF00440">
    <property type="entry name" value="TetR_N"/>
    <property type="match status" value="1"/>
</dbReference>
<dbReference type="RefSeq" id="WP_183955784.1">
    <property type="nucleotide sequence ID" value="NZ_JACIEB010000005.1"/>
</dbReference>
<dbReference type="Proteomes" id="UP000552757">
    <property type="component" value="Unassembled WGS sequence"/>
</dbReference>
<dbReference type="SUPFAM" id="SSF48498">
    <property type="entry name" value="Tetracyclin repressor-like, C-terminal domain"/>
    <property type="match status" value="1"/>
</dbReference>
<dbReference type="InterPro" id="IPR049445">
    <property type="entry name" value="TetR_SbtR-like_C"/>
</dbReference>
<protein>
    <submittedName>
        <fullName evidence="6">AcrR family transcriptional regulator</fullName>
    </submittedName>
</protein>
<evidence type="ECO:0000256" key="4">
    <source>
        <dbReference type="PROSITE-ProRule" id="PRU00335"/>
    </source>
</evidence>
<dbReference type="PROSITE" id="PS50977">
    <property type="entry name" value="HTH_TETR_2"/>
    <property type="match status" value="1"/>
</dbReference>
<dbReference type="InterPro" id="IPR036271">
    <property type="entry name" value="Tet_transcr_reg_TetR-rel_C_sf"/>
</dbReference>
<organism evidence="6 7">
    <name type="scientific">Sphingobium fontiphilum</name>
    <dbReference type="NCBI Taxonomy" id="944425"/>
    <lineage>
        <taxon>Bacteria</taxon>
        <taxon>Pseudomonadati</taxon>
        <taxon>Pseudomonadota</taxon>
        <taxon>Alphaproteobacteria</taxon>
        <taxon>Sphingomonadales</taxon>
        <taxon>Sphingomonadaceae</taxon>
        <taxon>Sphingobium</taxon>
    </lineage>
</organism>
<dbReference type="InterPro" id="IPR001647">
    <property type="entry name" value="HTH_TetR"/>
</dbReference>
<dbReference type="GO" id="GO:0000976">
    <property type="term" value="F:transcription cis-regulatory region binding"/>
    <property type="evidence" value="ECO:0007669"/>
    <property type="project" value="TreeGrafter"/>
</dbReference>
<dbReference type="InterPro" id="IPR009057">
    <property type="entry name" value="Homeodomain-like_sf"/>
</dbReference>
<feature type="domain" description="HTH tetR-type" evidence="5">
    <location>
        <begin position="6"/>
        <end position="65"/>
    </location>
</feature>
<dbReference type="EMBL" id="JACIEB010000005">
    <property type="protein sequence ID" value="MBB3982721.1"/>
    <property type="molecule type" value="Genomic_DNA"/>
</dbReference>
<comment type="caution">
    <text evidence="6">The sequence shown here is derived from an EMBL/GenBank/DDBJ whole genome shotgun (WGS) entry which is preliminary data.</text>
</comment>
<name>A0A7W6DJY3_9SPHN</name>
<dbReference type="AlphaFoldDB" id="A0A7W6DJY3"/>
<keyword evidence="3" id="KW-0804">Transcription</keyword>
<dbReference type="InterPro" id="IPR050109">
    <property type="entry name" value="HTH-type_TetR-like_transc_reg"/>
</dbReference>
<gene>
    <name evidence="6" type="ORF">GGR44_002387</name>
</gene>
<evidence type="ECO:0000256" key="2">
    <source>
        <dbReference type="ARBA" id="ARBA00023125"/>
    </source>
</evidence>
<reference evidence="6 7" key="1">
    <citation type="submission" date="2020-08" db="EMBL/GenBank/DDBJ databases">
        <title>Genomic Encyclopedia of Type Strains, Phase IV (KMG-IV): sequencing the most valuable type-strain genomes for metagenomic binning, comparative biology and taxonomic classification.</title>
        <authorList>
            <person name="Goeker M."/>
        </authorList>
    </citation>
    <scope>NUCLEOTIDE SEQUENCE [LARGE SCALE GENOMIC DNA]</scope>
    <source>
        <strain evidence="6 7">DSM 29348</strain>
    </source>
</reference>
<feature type="DNA-binding region" description="H-T-H motif" evidence="4">
    <location>
        <begin position="28"/>
        <end position="47"/>
    </location>
</feature>
<dbReference type="GO" id="GO:0003700">
    <property type="term" value="F:DNA-binding transcription factor activity"/>
    <property type="evidence" value="ECO:0007669"/>
    <property type="project" value="TreeGrafter"/>
</dbReference>
<dbReference type="SUPFAM" id="SSF46689">
    <property type="entry name" value="Homeodomain-like"/>
    <property type="match status" value="1"/>
</dbReference>
<keyword evidence="1" id="KW-0805">Transcription regulation</keyword>
<dbReference type="PANTHER" id="PTHR30055:SF234">
    <property type="entry name" value="HTH-TYPE TRANSCRIPTIONAL REGULATOR BETI"/>
    <property type="match status" value="1"/>
</dbReference>
<keyword evidence="2 4" id="KW-0238">DNA-binding</keyword>
<accession>A0A7W6DJY3</accession>
<dbReference type="PANTHER" id="PTHR30055">
    <property type="entry name" value="HTH-TYPE TRANSCRIPTIONAL REGULATOR RUTR"/>
    <property type="match status" value="1"/>
</dbReference>
<sequence>MRKDAARNRDRLIAAAREAFRAGAADISLEDIAARAGVGRSTLFRNFADRVDLIRAVQAVEQEAIAAECAALGERPDAVFALMRTVARLTFIYRAMDDTLLASPAGKAMMVEAARETAALFVAPVARAKAAGLVRGDVSVDDILVACNMIGSAQGSDFSTGESVFEQGFALMLKGIGGPTARDWTCGCDRIPAVSKDGTCSSTY</sequence>
<dbReference type="Gene3D" id="1.10.357.10">
    <property type="entry name" value="Tetracycline Repressor, domain 2"/>
    <property type="match status" value="1"/>
</dbReference>
<evidence type="ECO:0000259" key="5">
    <source>
        <dbReference type="PROSITE" id="PS50977"/>
    </source>
</evidence>
<keyword evidence="7" id="KW-1185">Reference proteome</keyword>
<evidence type="ECO:0000256" key="3">
    <source>
        <dbReference type="ARBA" id="ARBA00023163"/>
    </source>
</evidence>
<evidence type="ECO:0000256" key="1">
    <source>
        <dbReference type="ARBA" id="ARBA00023015"/>
    </source>
</evidence>
<evidence type="ECO:0000313" key="7">
    <source>
        <dbReference type="Proteomes" id="UP000552757"/>
    </source>
</evidence>
<dbReference type="Pfam" id="PF21597">
    <property type="entry name" value="TetR_C_43"/>
    <property type="match status" value="1"/>
</dbReference>